<dbReference type="Pfam" id="PF19704">
    <property type="entry name" value="DNAPKcs_CC5"/>
    <property type="match status" value="1"/>
</dbReference>
<dbReference type="EMBL" id="CACRXK020014769">
    <property type="protein sequence ID" value="CAB4027385.1"/>
    <property type="molecule type" value="Genomic_DNA"/>
</dbReference>
<dbReference type="OrthoDB" id="431717at2759"/>
<organism evidence="1 2">
    <name type="scientific">Paramuricea clavata</name>
    <name type="common">Red gorgonian</name>
    <name type="synonym">Violescent sea-whip</name>
    <dbReference type="NCBI Taxonomy" id="317549"/>
    <lineage>
        <taxon>Eukaryota</taxon>
        <taxon>Metazoa</taxon>
        <taxon>Cnidaria</taxon>
        <taxon>Anthozoa</taxon>
        <taxon>Octocorallia</taxon>
        <taxon>Malacalcyonacea</taxon>
        <taxon>Plexauridae</taxon>
        <taxon>Paramuricea</taxon>
    </lineage>
</organism>
<dbReference type="PANTHER" id="PTHR11139">
    <property type="entry name" value="ATAXIA TELANGIECTASIA MUTATED ATM -RELATED"/>
    <property type="match status" value="1"/>
</dbReference>
<protein>
    <submittedName>
        <fullName evidence="1">DNA-dependent kinase catalytic subunit</fullName>
    </submittedName>
</protein>
<dbReference type="InterPro" id="IPR050517">
    <property type="entry name" value="DDR_Repair_Kinase"/>
</dbReference>
<gene>
    <name evidence="1" type="ORF">PACLA_8A082309</name>
</gene>
<keyword evidence="1" id="KW-0418">Kinase</keyword>
<accession>A0A6S7J5S7</accession>
<dbReference type="Pfam" id="PF02259">
    <property type="entry name" value="FAT"/>
    <property type="match status" value="1"/>
</dbReference>
<dbReference type="GO" id="GO:0000723">
    <property type="term" value="P:telomere maintenance"/>
    <property type="evidence" value="ECO:0007669"/>
    <property type="project" value="TreeGrafter"/>
</dbReference>
<dbReference type="InterPro" id="IPR014009">
    <property type="entry name" value="PIK_FAT"/>
</dbReference>
<dbReference type="AlphaFoldDB" id="A0A6S7J5S7"/>
<evidence type="ECO:0000313" key="2">
    <source>
        <dbReference type="Proteomes" id="UP001152795"/>
    </source>
</evidence>
<dbReference type="InterPro" id="IPR045581">
    <property type="entry name" value="DNAPKcs_CC5"/>
</dbReference>
<comment type="caution">
    <text evidence="1">The sequence shown here is derived from an EMBL/GenBank/DDBJ whole genome shotgun (WGS) entry which is preliminary data.</text>
</comment>
<proteinExistence type="predicted"/>
<dbReference type="GO" id="GO:0006303">
    <property type="term" value="P:double-strand break repair via nonhomologous end joining"/>
    <property type="evidence" value="ECO:0007669"/>
    <property type="project" value="InterPro"/>
</dbReference>
<dbReference type="PROSITE" id="PS51189">
    <property type="entry name" value="FAT"/>
    <property type="match status" value="1"/>
</dbReference>
<dbReference type="InterPro" id="IPR003151">
    <property type="entry name" value="PIK-rel_kinase_FAT"/>
</dbReference>
<keyword evidence="1" id="KW-0808">Transferase</keyword>
<sequence>MDENLTDTQAEETFRDIQGALNNMMTSSLQYFPPFISCVQNVCYNEGKLSLEAGKVTTISIGSLQQPIGIMLLEKQILRISEDPGERPTKRQRTSASPSRETTTTWIELSKLYKSIEDFDVLRGIFSSQIGTQAITRQALEAEGRGDYTKALKLYSQSSEGDALQVEVDLWDDSILECCKRLTLWDKMEESCLVDVDEKDGVVDLDQMWRDEYFKEHYLPFLLRSKTKQFCSGKHDDQFLNFISNSLKDEQQKAYLENKFSDILALLFILQDDYDRARYYTGSCLQTFLEDWSGLDSMMTSSRSAQLQSLQALTEMQEFLDFISNEGNFSTTSSTTSLLKRWSSREPDPKLHSVDIWDDVMTNRSVYLDKILLKFNKSSQLLNSEDSMDCSINTEQLENNFMKKRVMFSLRLAEVATGQVNFPVAKRQLQNSLHLIRDRLKNDRELEILWTHTYSDLNCKKCLILAPLEAIDTAISAIEQLDKVKDIKLLQEDLSTGVRHHLLKSSSLDTITNVLGINGTWDSLDSSLKEKLRALYFGKQADQLDKVISQIATKSFTTLQLAVKIAQSNENNLKTSDSRKKLVTSLMTMTNFCDRLLRLKEEDNEQTPKLDMKMFPGIVIRYVLKSMSYESTEARQKFPRLLQLVELHPGSDVEAFKRKSSDVPCWMFISWINQMVALLDKRESRAVHGILEDLAKHYPQALLYPLKISREQFKFGGSIEEQENKQFVERLNGTLSFPMLDDLIIALEQLTNPDMVFKDWIEEIKVLLASKGNESRIRESYKQMFKKLLDKKGTKSDGIDMGLIRRKFAQ</sequence>
<name>A0A6S7J5S7_PARCT</name>
<dbReference type="GO" id="GO:0004674">
    <property type="term" value="F:protein serine/threonine kinase activity"/>
    <property type="evidence" value="ECO:0007669"/>
    <property type="project" value="TreeGrafter"/>
</dbReference>
<dbReference type="Proteomes" id="UP001152795">
    <property type="component" value="Unassembled WGS sequence"/>
</dbReference>
<dbReference type="GO" id="GO:0008630">
    <property type="term" value="P:intrinsic apoptotic signaling pathway in response to DNA damage"/>
    <property type="evidence" value="ECO:0007669"/>
    <property type="project" value="TreeGrafter"/>
</dbReference>
<dbReference type="PANTHER" id="PTHR11139:SF68">
    <property type="entry name" value="DNA-DEPENDENT PROTEIN KINASE CATALYTIC SUBUNIT"/>
    <property type="match status" value="1"/>
</dbReference>
<evidence type="ECO:0000313" key="1">
    <source>
        <dbReference type="EMBL" id="CAB4027385.1"/>
    </source>
</evidence>
<keyword evidence="2" id="KW-1185">Reference proteome</keyword>
<dbReference type="GO" id="GO:0005634">
    <property type="term" value="C:nucleus"/>
    <property type="evidence" value="ECO:0007669"/>
    <property type="project" value="TreeGrafter"/>
</dbReference>
<reference evidence="1" key="1">
    <citation type="submission" date="2020-04" db="EMBL/GenBank/DDBJ databases">
        <authorList>
            <person name="Alioto T."/>
            <person name="Alioto T."/>
            <person name="Gomez Garrido J."/>
        </authorList>
    </citation>
    <scope>NUCLEOTIDE SEQUENCE</scope>
    <source>
        <strain evidence="1">A484AB</strain>
    </source>
</reference>
<feature type="non-terminal residue" evidence="1">
    <location>
        <position position="1"/>
    </location>
</feature>